<accession>A0A0R3QRX7</accession>
<sequence>MRTNDKLFYWLMEIIEIMQLAQNFRKAREDTALESAGPARFGLLINKINKLQFSKSLRPINFIPYMTTIE</sequence>
<dbReference type="AlphaFoldDB" id="A0A0R3QRX7"/>
<protein>
    <submittedName>
        <fullName evidence="3">Four helix bundle protein</fullName>
    </submittedName>
</protein>
<name>A0A0R3QRX7_9BILA</name>
<dbReference type="WBParaSite" id="BTMF_0001047901-mRNA-1">
    <property type="protein sequence ID" value="BTMF_0001047901-mRNA-1"/>
    <property type="gene ID" value="BTMF_0001047901"/>
</dbReference>
<evidence type="ECO:0000313" key="3">
    <source>
        <dbReference type="WBParaSite" id="BTMF_0001047901-mRNA-1"/>
    </source>
</evidence>
<keyword evidence="2" id="KW-1185">Reference proteome</keyword>
<reference evidence="3" key="1">
    <citation type="submission" date="2017-02" db="UniProtKB">
        <authorList>
            <consortium name="WormBaseParasite"/>
        </authorList>
    </citation>
    <scope>IDENTIFICATION</scope>
</reference>
<reference evidence="1 2" key="2">
    <citation type="submission" date="2018-11" db="EMBL/GenBank/DDBJ databases">
        <authorList>
            <consortium name="Pathogen Informatics"/>
        </authorList>
    </citation>
    <scope>NUCLEOTIDE SEQUENCE [LARGE SCALE GENOMIC DNA]</scope>
</reference>
<organism evidence="3">
    <name type="scientific">Brugia timori</name>
    <dbReference type="NCBI Taxonomy" id="42155"/>
    <lineage>
        <taxon>Eukaryota</taxon>
        <taxon>Metazoa</taxon>
        <taxon>Ecdysozoa</taxon>
        <taxon>Nematoda</taxon>
        <taxon>Chromadorea</taxon>
        <taxon>Rhabditida</taxon>
        <taxon>Spirurina</taxon>
        <taxon>Spiruromorpha</taxon>
        <taxon>Filarioidea</taxon>
        <taxon>Onchocercidae</taxon>
        <taxon>Brugia</taxon>
    </lineage>
</organism>
<gene>
    <name evidence="1" type="ORF">BTMF_LOCUS8512</name>
</gene>
<dbReference type="EMBL" id="UZAG01016450">
    <property type="protein sequence ID" value="VDO28482.1"/>
    <property type="molecule type" value="Genomic_DNA"/>
</dbReference>
<proteinExistence type="predicted"/>
<evidence type="ECO:0000313" key="1">
    <source>
        <dbReference type="EMBL" id="VDO28482.1"/>
    </source>
</evidence>
<evidence type="ECO:0000313" key="2">
    <source>
        <dbReference type="Proteomes" id="UP000280834"/>
    </source>
</evidence>
<dbReference type="Proteomes" id="UP000280834">
    <property type="component" value="Unassembled WGS sequence"/>
</dbReference>